<dbReference type="OrthoDB" id="9776021at2"/>
<dbReference type="PANTHER" id="PTHR47396">
    <property type="entry name" value="TYPE I RESTRICTION ENZYME ECOKI R PROTEIN"/>
    <property type="match status" value="1"/>
</dbReference>
<reference evidence="4 5" key="1">
    <citation type="submission" date="2017-09" db="EMBL/GenBank/DDBJ databases">
        <authorList>
            <person name="Lee N."/>
            <person name="Cho B.-K."/>
        </authorList>
    </citation>
    <scope>NUCLEOTIDE SEQUENCE [LARGE SCALE GENOMIC DNA]</scope>
    <source>
        <strain evidence="4 5">ATCC 12853</strain>
    </source>
</reference>
<feature type="domain" description="Helicase ATP-binding" evidence="2">
    <location>
        <begin position="228"/>
        <end position="396"/>
    </location>
</feature>
<dbReference type="AlphaFoldDB" id="A0A5J6GQ75"/>
<keyword evidence="4" id="KW-0547">Nucleotide-binding</keyword>
<dbReference type="InterPro" id="IPR006935">
    <property type="entry name" value="Helicase/UvrB_N"/>
</dbReference>
<keyword evidence="4" id="KW-0378">Hydrolase</keyword>
<sequence>MAAEAGRRHRSPCCPRRRPMPSSRPGPGFLVSPRMSDPCSTPEYMATDDAYGMNEDETCRTYILPALDRSGWTTDQIRPQFQINGGRLTPTPKRHMRDDPLVADYVLEYTPDLPIGVIEAKRYRIDAQDGVEQVRRYAKKLRLPFAYATNGREIIELDLRGTSPSIREIDRFPTPEELWSRFLDAEQADSALGRELLTTPNNHSLRNSDNTIKRPRYYQRIAVNRTLAAIAQGQERILLVLATGTGKTMVALQTVAKLYNSQWTPGRKPRVLYLSDRNMLVDNPKDEYFLKAFGVDDVTKLGGGKVVKGRKVYFALYQSLEQRDQVEGKPLYERYERDYFDLVIVDECHRGSARDDSQWRRILEHFSPATQIGLTATPISRKDADSVDYFGDPVYTYSLADGIGDGFLAPYRVRRVRLNVDVEGYAPDPGQRDKYDNEIPEGVYGPKDYERVMVILERTEAAAQYVIDYLRSTAEDGKHGKTIVFCENNNHAGRMRNALYNAASQEVNRHRDYVVRITDADRDVGMAHLDEFRKDDSDEPVIAVTSKLLNTGIDLPAVRNIVLFRRIASMPEFKQTIGRGTRLCPEIGKASFDIIDFVEATRLFDDPNFDGPPLRVVRDTADEQGHVIDTVGETPDGQEIDPETVAEPDSAYEQQDGGAFDSASQAGVIDDPDEIDRIRARGRKYVVDGIEVYKWGESRYQLDSDGRTMRLVSIRQWVRGRVLELDLAPASLRSQWASAKSRGALMSILKKADVDAEELPDAFDVPDVDPVDLLLNVAWGLPLVSREERFNRFLHEHQEFLKSFQPQAREVLEEMLLKFVEHGSTQLKPETLQVQPFTKMGSVLELTGRFGGNGLPLHTAIDELGRRLLEAS</sequence>
<dbReference type="Pfam" id="PF04851">
    <property type="entry name" value="ResIII"/>
    <property type="match status" value="1"/>
</dbReference>
<dbReference type="InterPro" id="IPR013670">
    <property type="entry name" value="EcoEI_R_C_dom"/>
</dbReference>
<protein>
    <submittedName>
        <fullName evidence="4">DEAD/DEAH box helicase</fullName>
    </submittedName>
</protein>
<dbReference type="EMBL" id="CP023699">
    <property type="protein sequence ID" value="QEU95888.1"/>
    <property type="molecule type" value="Genomic_DNA"/>
</dbReference>
<dbReference type="GO" id="GO:0005524">
    <property type="term" value="F:ATP binding"/>
    <property type="evidence" value="ECO:0007669"/>
    <property type="project" value="InterPro"/>
</dbReference>
<evidence type="ECO:0000259" key="2">
    <source>
        <dbReference type="PROSITE" id="PS51192"/>
    </source>
</evidence>
<evidence type="ECO:0000256" key="1">
    <source>
        <dbReference type="SAM" id="MobiDB-lite"/>
    </source>
</evidence>
<feature type="domain" description="Helicase C-terminal" evidence="3">
    <location>
        <begin position="465"/>
        <end position="620"/>
    </location>
</feature>
<dbReference type="SUPFAM" id="SSF52540">
    <property type="entry name" value="P-loop containing nucleoside triphosphate hydrolases"/>
    <property type="match status" value="2"/>
</dbReference>
<dbReference type="InterPro" id="IPR001650">
    <property type="entry name" value="Helicase_C-like"/>
</dbReference>
<dbReference type="InterPro" id="IPR050742">
    <property type="entry name" value="Helicase_Restrict-Modif_Enz"/>
</dbReference>
<dbReference type="GO" id="GO:0004386">
    <property type="term" value="F:helicase activity"/>
    <property type="evidence" value="ECO:0007669"/>
    <property type="project" value="UniProtKB-KW"/>
</dbReference>
<dbReference type="GO" id="GO:0003677">
    <property type="term" value="F:DNA binding"/>
    <property type="evidence" value="ECO:0007669"/>
    <property type="project" value="InterPro"/>
</dbReference>
<accession>A0A5J6GQ75</accession>
<keyword evidence="4" id="KW-0067">ATP-binding</keyword>
<dbReference type="Pfam" id="PF08463">
    <property type="entry name" value="EcoEI_R_C"/>
    <property type="match status" value="1"/>
</dbReference>
<organism evidence="4 5">
    <name type="scientific">Streptomyces kanamyceticus</name>
    <dbReference type="NCBI Taxonomy" id="1967"/>
    <lineage>
        <taxon>Bacteria</taxon>
        <taxon>Bacillati</taxon>
        <taxon>Actinomycetota</taxon>
        <taxon>Actinomycetes</taxon>
        <taxon>Kitasatosporales</taxon>
        <taxon>Streptomycetaceae</taxon>
        <taxon>Streptomyces</taxon>
    </lineage>
</organism>
<evidence type="ECO:0000259" key="3">
    <source>
        <dbReference type="PROSITE" id="PS51194"/>
    </source>
</evidence>
<dbReference type="SMART" id="SM00487">
    <property type="entry name" value="DEXDc"/>
    <property type="match status" value="1"/>
</dbReference>
<dbReference type="CDD" id="cd18799">
    <property type="entry name" value="SF2_C_EcoAI-like"/>
    <property type="match status" value="1"/>
</dbReference>
<dbReference type="KEGG" id="ska:CP970_37605"/>
<dbReference type="Gene3D" id="3.40.50.300">
    <property type="entry name" value="P-loop containing nucleotide triphosphate hydrolases"/>
    <property type="match status" value="2"/>
</dbReference>
<dbReference type="PROSITE" id="PS51194">
    <property type="entry name" value="HELICASE_CTER"/>
    <property type="match status" value="1"/>
</dbReference>
<dbReference type="Gene3D" id="3.90.1570.30">
    <property type="match status" value="1"/>
</dbReference>
<dbReference type="REBASE" id="373410">
    <property type="entry name" value="Ska12853ORF37595P"/>
</dbReference>
<gene>
    <name evidence="4" type="ORF">CP970_37605</name>
</gene>
<evidence type="ECO:0000313" key="5">
    <source>
        <dbReference type="Proteomes" id="UP000325529"/>
    </source>
</evidence>
<dbReference type="PROSITE" id="PS51192">
    <property type="entry name" value="HELICASE_ATP_BIND_1"/>
    <property type="match status" value="1"/>
</dbReference>
<dbReference type="NCBIfam" id="NF046051">
    <property type="entry name" value="restrict_EcoAI"/>
    <property type="match status" value="1"/>
</dbReference>
<keyword evidence="5" id="KW-1185">Reference proteome</keyword>
<dbReference type="GO" id="GO:0016787">
    <property type="term" value="F:hydrolase activity"/>
    <property type="evidence" value="ECO:0007669"/>
    <property type="project" value="InterPro"/>
</dbReference>
<dbReference type="Pfam" id="PF00271">
    <property type="entry name" value="Helicase_C"/>
    <property type="match status" value="1"/>
</dbReference>
<dbReference type="CDD" id="cd18032">
    <property type="entry name" value="DEXHc_RE_I_III_res"/>
    <property type="match status" value="1"/>
</dbReference>
<dbReference type="InterPro" id="IPR014001">
    <property type="entry name" value="Helicase_ATP-bd"/>
</dbReference>
<name>A0A5J6GQ75_STRKN</name>
<dbReference type="GO" id="GO:0005829">
    <property type="term" value="C:cytosol"/>
    <property type="evidence" value="ECO:0007669"/>
    <property type="project" value="TreeGrafter"/>
</dbReference>
<feature type="compositionally biased region" description="Basic residues" evidence="1">
    <location>
        <begin position="7"/>
        <end position="19"/>
    </location>
</feature>
<dbReference type="InterPro" id="IPR027417">
    <property type="entry name" value="P-loop_NTPase"/>
</dbReference>
<feature type="region of interest" description="Disordered" evidence="1">
    <location>
        <begin position="1"/>
        <end position="36"/>
    </location>
</feature>
<dbReference type="Proteomes" id="UP000325529">
    <property type="component" value="Chromosome"/>
</dbReference>
<dbReference type="PANTHER" id="PTHR47396:SF1">
    <property type="entry name" value="ATP-DEPENDENT HELICASE IRC3-RELATED"/>
    <property type="match status" value="1"/>
</dbReference>
<evidence type="ECO:0000313" key="4">
    <source>
        <dbReference type="EMBL" id="QEU95888.1"/>
    </source>
</evidence>
<keyword evidence="4" id="KW-0347">Helicase</keyword>
<proteinExistence type="predicted"/>
<dbReference type="GO" id="GO:0006304">
    <property type="term" value="P:DNA modification"/>
    <property type="evidence" value="ECO:0007669"/>
    <property type="project" value="InterPro"/>
</dbReference>